<evidence type="ECO:0000256" key="1">
    <source>
        <dbReference type="ARBA" id="ARBA00004370"/>
    </source>
</evidence>
<organism evidence="9 10">
    <name type="scientific">Pyrrhoderma noxium</name>
    <dbReference type="NCBI Taxonomy" id="2282107"/>
    <lineage>
        <taxon>Eukaryota</taxon>
        <taxon>Fungi</taxon>
        <taxon>Dikarya</taxon>
        <taxon>Basidiomycota</taxon>
        <taxon>Agaricomycotina</taxon>
        <taxon>Agaricomycetes</taxon>
        <taxon>Hymenochaetales</taxon>
        <taxon>Hymenochaetaceae</taxon>
        <taxon>Pyrrhoderma</taxon>
    </lineage>
</organism>
<dbReference type="GO" id="GO:0016020">
    <property type="term" value="C:membrane"/>
    <property type="evidence" value="ECO:0007669"/>
    <property type="project" value="UniProtKB-SubCell"/>
</dbReference>
<dbReference type="AlphaFoldDB" id="A0A286UQJ2"/>
<dbReference type="InterPro" id="IPR000711">
    <property type="entry name" value="ATPase_OSCP/dsu"/>
</dbReference>
<evidence type="ECO:0000313" key="10">
    <source>
        <dbReference type="Proteomes" id="UP000217199"/>
    </source>
</evidence>
<dbReference type="STRING" id="2282107.A0A286UQJ2"/>
<name>A0A286UQJ2_9AGAM</name>
<dbReference type="InterPro" id="IPR026015">
    <property type="entry name" value="ATP_synth_OSCP/delta_N_sf"/>
</dbReference>
<dbReference type="EMBL" id="NBII01000002">
    <property type="protein sequence ID" value="PAV21840.1"/>
    <property type="molecule type" value="Genomic_DNA"/>
</dbReference>
<dbReference type="Pfam" id="PF00213">
    <property type="entry name" value="OSCP"/>
    <property type="match status" value="1"/>
</dbReference>
<keyword evidence="10" id="KW-1185">Reference proteome</keyword>
<dbReference type="Proteomes" id="UP000217199">
    <property type="component" value="Unassembled WGS sequence"/>
</dbReference>
<dbReference type="SUPFAM" id="SSF47928">
    <property type="entry name" value="N-terminal domain of the delta subunit of the F1F0-ATP synthase"/>
    <property type="match status" value="1"/>
</dbReference>
<keyword evidence="5" id="KW-0375">Hydrogen ion transport</keyword>
<dbReference type="PANTHER" id="PTHR11910">
    <property type="entry name" value="ATP SYNTHASE DELTA CHAIN"/>
    <property type="match status" value="1"/>
</dbReference>
<dbReference type="Gene3D" id="1.10.520.20">
    <property type="entry name" value="N-terminal domain of the delta subunit of the F1F0-ATP synthase"/>
    <property type="match status" value="1"/>
</dbReference>
<dbReference type="PRINTS" id="PR00125">
    <property type="entry name" value="ATPASEDELTA"/>
</dbReference>
<comment type="similarity">
    <text evidence="2">Belongs to the ATPase delta chain family.</text>
</comment>
<dbReference type="InParanoid" id="A0A286UQJ2"/>
<keyword evidence="4" id="KW-0813">Transport</keyword>
<dbReference type="HAMAP" id="MF_01416">
    <property type="entry name" value="ATP_synth_delta_bact"/>
    <property type="match status" value="1"/>
</dbReference>
<evidence type="ECO:0000256" key="2">
    <source>
        <dbReference type="ARBA" id="ARBA00007046"/>
    </source>
</evidence>
<dbReference type="NCBIfam" id="TIGR01145">
    <property type="entry name" value="ATP_synt_delta"/>
    <property type="match status" value="1"/>
</dbReference>
<reference evidence="9 10" key="1">
    <citation type="journal article" date="2017" name="Mol. Ecol.">
        <title>Comparative and population genomic landscape of Phellinus noxius: A hypervariable fungus causing root rot in trees.</title>
        <authorList>
            <person name="Chung C.L."/>
            <person name="Lee T.J."/>
            <person name="Akiba M."/>
            <person name="Lee H.H."/>
            <person name="Kuo T.H."/>
            <person name="Liu D."/>
            <person name="Ke H.M."/>
            <person name="Yokoi T."/>
            <person name="Roa M.B."/>
            <person name="Lu M.J."/>
            <person name="Chang Y.Y."/>
            <person name="Ann P.J."/>
            <person name="Tsai J.N."/>
            <person name="Chen C.Y."/>
            <person name="Tzean S.S."/>
            <person name="Ota Y."/>
            <person name="Hattori T."/>
            <person name="Sahashi N."/>
            <person name="Liou R.F."/>
            <person name="Kikuchi T."/>
            <person name="Tsai I.J."/>
        </authorList>
    </citation>
    <scope>NUCLEOTIDE SEQUENCE [LARGE SCALE GENOMIC DNA]</scope>
    <source>
        <strain evidence="9 10">FFPRI411160</strain>
    </source>
</reference>
<evidence type="ECO:0000256" key="7">
    <source>
        <dbReference type="ARBA" id="ARBA00023136"/>
    </source>
</evidence>
<keyword evidence="8" id="KW-0066">ATP synthesis</keyword>
<evidence type="ECO:0000256" key="5">
    <source>
        <dbReference type="ARBA" id="ARBA00022781"/>
    </source>
</evidence>
<evidence type="ECO:0000256" key="6">
    <source>
        <dbReference type="ARBA" id="ARBA00023065"/>
    </source>
</evidence>
<evidence type="ECO:0000313" key="9">
    <source>
        <dbReference type="EMBL" id="PAV21840.1"/>
    </source>
</evidence>
<proteinExistence type="inferred from homology"/>
<comment type="caution">
    <text evidence="9">The sequence shown here is derived from an EMBL/GenBank/DDBJ whole genome shotgun (WGS) entry which is preliminary data.</text>
</comment>
<comment type="subcellular location">
    <subcellularLocation>
        <location evidence="1">Membrane</location>
    </subcellularLocation>
</comment>
<dbReference type="OrthoDB" id="1262810at2759"/>
<accession>A0A286UQJ2</accession>
<evidence type="ECO:0000256" key="4">
    <source>
        <dbReference type="ARBA" id="ARBA00022448"/>
    </source>
</evidence>
<protein>
    <recommendedName>
        <fullName evidence="3">ATP synthase subunit 5, mitochondrial</fullName>
    </recommendedName>
</protein>
<evidence type="ECO:0000256" key="3">
    <source>
        <dbReference type="ARBA" id="ARBA00014723"/>
    </source>
</evidence>
<sequence length="209" mass="21927">MLASTSRPLVAAARATGRRNASAIATKYSGAAYKAALASSPATLTKVSEELSAIAKSLKDTPALNAFVSNPLLSSKERATGLESLYKAGSPKGTVNDITKNLLAVLSENGRLAETPAVIEEFNALVAKYKGELEIVVTSAQPLTKDILTKLEASLKQSEAAKQSKVLKFTNKVNPSLLGGMIVDVGDKTIDLSVASRVTKLNNLLQQSV</sequence>
<keyword evidence="6" id="KW-0406">Ion transport</keyword>
<dbReference type="FunCoup" id="A0A286UQJ2">
    <property type="interactions" value="257"/>
</dbReference>
<gene>
    <name evidence="9" type="ORF">PNOK_0179700</name>
</gene>
<dbReference type="GO" id="GO:0046933">
    <property type="term" value="F:proton-transporting ATP synthase activity, rotational mechanism"/>
    <property type="evidence" value="ECO:0007669"/>
    <property type="project" value="InterPro"/>
</dbReference>
<evidence type="ECO:0000256" key="8">
    <source>
        <dbReference type="ARBA" id="ARBA00023310"/>
    </source>
</evidence>
<keyword evidence="7" id="KW-0472">Membrane</keyword>